<comment type="subcellular location">
    <subcellularLocation>
        <location evidence="8">Cytoplasm</location>
    </subcellularLocation>
</comment>
<dbReference type="SUPFAM" id="SSF53383">
    <property type="entry name" value="PLP-dependent transferases"/>
    <property type="match status" value="1"/>
</dbReference>
<evidence type="ECO:0000256" key="4">
    <source>
        <dbReference type="ARBA" id="ARBA00022898"/>
    </source>
</evidence>
<organism evidence="11 12">
    <name type="scientific">candidate division TA06 bacterium DG_78</name>
    <dbReference type="NCBI Taxonomy" id="1703772"/>
    <lineage>
        <taxon>Bacteria</taxon>
        <taxon>Bacteria division TA06</taxon>
    </lineage>
</organism>
<dbReference type="PANTHER" id="PTHR32328">
    <property type="entry name" value="L-SERYL-TRNA(SEC) SELENIUM TRANSFERASE"/>
    <property type="match status" value="1"/>
</dbReference>
<dbReference type="GO" id="GO:0004125">
    <property type="term" value="F:L-seryl-tRNA(Sec) selenium transferase activity"/>
    <property type="evidence" value="ECO:0007669"/>
    <property type="project" value="UniProtKB-UniRule"/>
</dbReference>
<dbReference type="HAMAP" id="MF_00423">
    <property type="entry name" value="SelA"/>
    <property type="match status" value="1"/>
</dbReference>
<dbReference type="PANTHER" id="PTHR32328:SF0">
    <property type="entry name" value="L-SERYL-TRNA(SEC) SELENIUM TRANSFERASE"/>
    <property type="match status" value="1"/>
</dbReference>
<evidence type="ECO:0000256" key="5">
    <source>
        <dbReference type="ARBA" id="ARBA00022917"/>
    </source>
</evidence>
<keyword evidence="3 8" id="KW-0808">Transferase</keyword>
<keyword evidence="2 8" id="KW-0963">Cytoplasm</keyword>
<dbReference type="EMBL" id="LJNI01000052">
    <property type="protein sequence ID" value="KPJ72857.1"/>
    <property type="molecule type" value="Genomic_DNA"/>
</dbReference>
<dbReference type="GO" id="GO:0001717">
    <property type="term" value="P:conversion of seryl-tRNAsec to selenocys-tRNAsec"/>
    <property type="evidence" value="ECO:0007669"/>
    <property type="project" value="UniProtKB-UniRule"/>
</dbReference>
<evidence type="ECO:0000256" key="3">
    <source>
        <dbReference type="ARBA" id="ARBA00022679"/>
    </source>
</evidence>
<evidence type="ECO:0000256" key="1">
    <source>
        <dbReference type="ARBA" id="ARBA00001933"/>
    </source>
</evidence>
<dbReference type="Gene3D" id="3.40.640.10">
    <property type="entry name" value="Type I PLP-dependent aspartate aminotransferase-like (Major domain)"/>
    <property type="match status" value="1"/>
</dbReference>
<feature type="modified residue" description="N6-(pyridoxal phosphate)lysine" evidence="8 9">
    <location>
        <position position="298"/>
    </location>
</feature>
<comment type="cofactor">
    <cofactor evidence="1 8 9">
        <name>pyridoxal 5'-phosphate</name>
        <dbReference type="ChEBI" id="CHEBI:597326"/>
    </cofactor>
</comment>
<comment type="pathway">
    <text evidence="8">Aminoacyl-tRNA biosynthesis; selenocysteinyl-tRNA(Sec) biosynthesis; selenocysteinyl-tRNA(Sec) from L-seryl-tRNA(Sec) (bacterial route): step 1/1.</text>
</comment>
<evidence type="ECO:0000256" key="9">
    <source>
        <dbReference type="PIRSR" id="PIRSR618319-50"/>
    </source>
</evidence>
<evidence type="ECO:0000313" key="12">
    <source>
        <dbReference type="Proteomes" id="UP000051012"/>
    </source>
</evidence>
<evidence type="ECO:0000256" key="2">
    <source>
        <dbReference type="ARBA" id="ARBA00022490"/>
    </source>
</evidence>
<accession>A0A0S7YFB0</accession>
<dbReference type="Pfam" id="PF12390">
    <property type="entry name" value="Se-cys_synth_N"/>
    <property type="match status" value="1"/>
</dbReference>
<sequence>MKKNRQRCSSNKKILRQIPSIDKILNEPEIKEFSNIIDPQYLTALIRNNINEYRKRLIAGEQFDVINLKQNIVQALHDILNPYFCYAINATGIVLHTGLGRAPVNIRMASGLKALSLGYIRLQIDDEGRRTDRHLRINRLLHILTGTEAGMIVNNNAAATLLILNTLAKNREVIISRGQLIEIGGSFRIPEMLAQSGALMKEVGTTNRTHLRDYEHAINDNTAALLRVHQSNYRITGFTKQVSLGELVMLGKKYAIPVIHDLGSGALIDFSKFGLPKEPVAQESIKTGADIVCFSGDKLIGGPQCGIIIGKRKYIEKLKKNPLARVLRSDKFTSALLETTLQLFLLNRSEVIKNHSVLSMLLRPLPSIKRQAMRCANYIKKHLGPHVDVSVDPSVSEIGGGSLSTEELPTYVVSIKPNNMRVDDLARALRQYRTPVFGRVKGGNFFLDFRTVLKGEEKIIIEALTTILKSR</sequence>
<evidence type="ECO:0000259" key="10">
    <source>
        <dbReference type="Pfam" id="PF12390"/>
    </source>
</evidence>
<dbReference type="NCBIfam" id="TIGR00474">
    <property type="entry name" value="selA"/>
    <property type="match status" value="1"/>
</dbReference>
<protein>
    <recommendedName>
        <fullName evidence="8">L-seryl-tRNA(Sec) selenium transferase</fullName>
        <ecNumber evidence="8">2.9.1.1</ecNumber>
    </recommendedName>
    <alternativeName>
        <fullName evidence="8">Selenocysteine synthase</fullName>
        <shortName evidence="8">Sec synthase</shortName>
    </alternativeName>
    <alternativeName>
        <fullName evidence="8">Selenocysteinyl-tRNA(Sec) synthase</fullName>
    </alternativeName>
</protein>
<dbReference type="InterPro" id="IPR004534">
    <property type="entry name" value="SelA_trans"/>
</dbReference>
<keyword evidence="5 8" id="KW-0648">Protein biosynthesis</keyword>
<evidence type="ECO:0000256" key="7">
    <source>
        <dbReference type="ARBA" id="ARBA00044507"/>
    </source>
</evidence>
<dbReference type="Proteomes" id="UP000051012">
    <property type="component" value="Unassembled WGS sequence"/>
</dbReference>
<comment type="similarity">
    <text evidence="7 8">Belongs to the SelA family.</text>
</comment>
<dbReference type="InterPro" id="IPR025862">
    <property type="entry name" value="SelA_trans_N_dom"/>
</dbReference>
<keyword evidence="6 8" id="KW-0711">Selenium</keyword>
<dbReference type="GO" id="GO:0001514">
    <property type="term" value="P:selenocysteine incorporation"/>
    <property type="evidence" value="ECO:0007669"/>
    <property type="project" value="UniProtKB-UniRule"/>
</dbReference>
<evidence type="ECO:0000256" key="8">
    <source>
        <dbReference type="HAMAP-Rule" id="MF_00423"/>
    </source>
</evidence>
<dbReference type="EC" id="2.9.1.1" evidence="8"/>
<evidence type="ECO:0000313" key="11">
    <source>
        <dbReference type="EMBL" id="KPJ72857.1"/>
    </source>
</evidence>
<dbReference type="Gene3D" id="3.90.1150.180">
    <property type="match status" value="1"/>
</dbReference>
<dbReference type="GO" id="GO:0005737">
    <property type="term" value="C:cytoplasm"/>
    <property type="evidence" value="ECO:0007669"/>
    <property type="project" value="UniProtKB-SubCell"/>
</dbReference>
<gene>
    <name evidence="8" type="primary">selA</name>
    <name evidence="11" type="ORF">AMJ52_04945</name>
</gene>
<evidence type="ECO:0000256" key="6">
    <source>
        <dbReference type="ARBA" id="ARBA00023266"/>
    </source>
</evidence>
<feature type="domain" description="L-seryl-tRNA selenium transferase N-terminal" evidence="10">
    <location>
        <begin position="15"/>
        <end position="54"/>
    </location>
</feature>
<dbReference type="InterPro" id="IPR015424">
    <property type="entry name" value="PyrdxlP-dep_Trfase"/>
</dbReference>
<dbReference type="Pfam" id="PF03841">
    <property type="entry name" value="SelA"/>
    <property type="match status" value="1"/>
</dbReference>
<dbReference type="InterPro" id="IPR018319">
    <property type="entry name" value="SelA-like"/>
</dbReference>
<name>A0A0S7YFB0_UNCT6</name>
<keyword evidence="4 8" id="KW-0663">Pyridoxal phosphate</keyword>
<dbReference type="InterPro" id="IPR015421">
    <property type="entry name" value="PyrdxlP-dep_Trfase_major"/>
</dbReference>
<comment type="caution">
    <text evidence="11">The sequence shown here is derived from an EMBL/GenBank/DDBJ whole genome shotgun (WGS) entry which is preliminary data.</text>
</comment>
<comment type="function">
    <text evidence="8">Converts seryl-tRNA(Sec) to selenocysteinyl-tRNA(Sec) required for selenoprotein biosynthesis.</text>
</comment>
<dbReference type="PATRIC" id="fig|1703772.3.peg.1581"/>
<reference evidence="11 12" key="1">
    <citation type="journal article" date="2015" name="Microbiome">
        <title>Genomic resolution of linkages in carbon, nitrogen, and sulfur cycling among widespread estuary sediment bacteria.</title>
        <authorList>
            <person name="Baker B.J."/>
            <person name="Lazar C.S."/>
            <person name="Teske A.P."/>
            <person name="Dick G.J."/>
        </authorList>
    </citation>
    <scope>NUCLEOTIDE SEQUENCE [LARGE SCALE GENOMIC DNA]</scope>
    <source>
        <strain evidence="11">DG_78</strain>
    </source>
</reference>
<dbReference type="AlphaFoldDB" id="A0A0S7YFB0"/>
<proteinExistence type="inferred from homology"/>
<dbReference type="UniPathway" id="UPA00906">
    <property type="reaction ID" value="UER00896"/>
</dbReference>
<comment type="catalytic activity">
    <reaction evidence="8">
        <text>L-seryl-tRNA(Sec) + selenophosphate + H(+) = L-selenocysteinyl-tRNA(Sec) + phosphate</text>
        <dbReference type="Rhea" id="RHEA:22728"/>
        <dbReference type="Rhea" id="RHEA-COMP:9742"/>
        <dbReference type="Rhea" id="RHEA-COMP:9743"/>
        <dbReference type="ChEBI" id="CHEBI:15378"/>
        <dbReference type="ChEBI" id="CHEBI:16144"/>
        <dbReference type="ChEBI" id="CHEBI:43474"/>
        <dbReference type="ChEBI" id="CHEBI:78533"/>
        <dbReference type="ChEBI" id="CHEBI:78573"/>
        <dbReference type="EC" id="2.9.1.1"/>
    </reaction>
</comment>